<feature type="region of interest" description="Disordered" evidence="9">
    <location>
        <begin position="129"/>
        <end position="206"/>
    </location>
</feature>
<sequence length="263" mass="28647">VPMASSNVTNKTDPRSLNSRVFIGNLNTLLVTKADVEAIFAKYGKIVGCSVHKGYAFVQFANERNARNAVVSEDGRMIVGQVLDINLAGEPKPHRSKTAKRSAGDMYRCVCFFDDTTHATGDTSFRMYSYQSRVPPPPPPPLSRAAVPSKRPRVSVSGGGSRRTKPSFSSSSKRSQGTSRSSRCPRVVCPAPPPPKMTPFPPPPPPPLTVKAGDLQTIKRELTQIKHKVDYLLESLERMDKDHGKKSGGASTGGWKRRVYAPA</sequence>
<dbReference type="InterPro" id="IPR012677">
    <property type="entry name" value="Nucleotide-bd_a/b_plait_sf"/>
</dbReference>
<evidence type="ECO:0000313" key="12">
    <source>
        <dbReference type="Proteomes" id="UP000007635"/>
    </source>
</evidence>
<feature type="compositionally biased region" description="Low complexity" evidence="9">
    <location>
        <begin position="166"/>
        <end position="182"/>
    </location>
</feature>
<evidence type="ECO:0000313" key="11">
    <source>
        <dbReference type="Ensembl" id="ENSGACP00000071302.1"/>
    </source>
</evidence>
<evidence type="ECO:0000256" key="9">
    <source>
        <dbReference type="SAM" id="MobiDB-lite"/>
    </source>
</evidence>
<protein>
    <submittedName>
        <fullName evidence="11">Zgc:55733</fullName>
    </submittedName>
</protein>
<keyword evidence="4" id="KW-0175">Coiled coil</keyword>
<dbReference type="GeneTree" id="ENSGT00940000156907"/>
<keyword evidence="12" id="KW-1185">Reference proteome</keyword>
<dbReference type="SMART" id="SM00360">
    <property type="entry name" value="RRM"/>
    <property type="match status" value="1"/>
</dbReference>
<dbReference type="GO" id="GO:1990904">
    <property type="term" value="C:ribonucleoprotein complex"/>
    <property type="evidence" value="ECO:0007669"/>
    <property type="project" value="UniProtKB-KW"/>
</dbReference>
<evidence type="ECO:0000256" key="6">
    <source>
        <dbReference type="ARBA" id="ARBA00023274"/>
    </source>
</evidence>
<dbReference type="InterPro" id="IPR051186">
    <property type="entry name" value="RRM_HNRPC/RALY_subfam"/>
</dbReference>
<accession>A0AAQ4S808</accession>
<evidence type="ECO:0000256" key="7">
    <source>
        <dbReference type="ARBA" id="ARBA00045185"/>
    </source>
</evidence>
<dbReference type="InterPro" id="IPR000504">
    <property type="entry name" value="RRM_dom"/>
</dbReference>
<name>A0AAQ4S808_GASAC</name>
<comment type="similarity">
    <text evidence="2">Belongs to the RRM HNRPC family. RALY subfamily.</text>
</comment>
<dbReference type="PIRSF" id="PIRSF037992">
    <property type="entry name" value="hnRNP-C_Raly"/>
    <property type="match status" value="1"/>
</dbReference>
<dbReference type="InterPro" id="IPR017347">
    <property type="entry name" value="hnRNP_C"/>
</dbReference>
<dbReference type="Ensembl" id="ENSGACT00000081199.1">
    <property type="protein sequence ID" value="ENSGACP00000071302.1"/>
    <property type="gene ID" value="ENSGACG00000018932.2"/>
</dbReference>
<reference evidence="11 12" key="1">
    <citation type="journal article" date="2021" name="G3 (Bethesda)">
        <title>Improved contiguity of the threespine stickleback genome using long-read sequencing.</title>
        <authorList>
            <person name="Nath S."/>
            <person name="Shaw D.E."/>
            <person name="White M.A."/>
        </authorList>
    </citation>
    <scope>NUCLEOTIDE SEQUENCE [LARGE SCALE GENOMIC DNA]</scope>
    <source>
        <strain evidence="11 12">Lake Benthic</strain>
    </source>
</reference>
<dbReference type="PANTHER" id="PTHR13968:SF3">
    <property type="entry name" value="HETEROGENEOUS NUCLEAR RIBONUCLEOPROTEINS C1_C2"/>
    <property type="match status" value="1"/>
</dbReference>
<feature type="domain" description="RRM" evidence="10">
    <location>
        <begin position="19"/>
        <end position="90"/>
    </location>
</feature>
<dbReference type="CDD" id="cd12603">
    <property type="entry name" value="RRM_hnRNPC"/>
    <property type="match status" value="1"/>
</dbReference>
<dbReference type="Pfam" id="PF00076">
    <property type="entry name" value="RRM_1"/>
    <property type="match status" value="1"/>
</dbReference>
<keyword evidence="5" id="KW-0539">Nucleus</keyword>
<evidence type="ECO:0000256" key="2">
    <source>
        <dbReference type="ARBA" id="ARBA00008631"/>
    </source>
</evidence>
<dbReference type="Gene3D" id="3.30.70.330">
    <property type="match status" value="1"/>
</dbReference>
<dbReference type="PANTHER" id="PTHR13968">
    <property type="entry name" value="HETEROGENEOUS NUCLEAR RIBONUCLEOPROTEIN"/>
    <property type="match status" value="1"/>
</dbReference>
<keyword evidence="3 8" id="KW-0694">RNA-binding</keyword>
<dbReference type="Proteomes" id="UP000007635">
    <property type="component" value="Chromosome VII"/>
</dbReference>
<dbReference type="SUPFAM" id="SSF54928">
    <property type="entry name" value="RNA-binding domain, RBD"/>
    <property type="match status" value="1"/>
</dbReference>
<dbReference type="AlphaFoldDB" id="A0AAQ4S808"/>
<feature type="compositionally biased region" description="Pro residues" evidence="9">
    <location>
        <begin position="190"/>
        <end position="206"/>
    </location>
</feature>
<feature type="region of interest" description="Disordered" evidence="9">
    <location>
        <begin position="241"/>
        <end position="263"/>
    </location>
</feature>
<evidence type="ECO:0000256" key="4">
    <source>
        <dbReference type="ARBA" id="ARBA00023054"/>
    </source>
</evidence>
<comment type="function">
    <text evidence="7">Binds pre-mRNA and nucleates the assembly of 40S hnRNP particles. Interacts with poly-U tracts in the 3'-UTR or 5'-UTR of mRNA and modulates the stability and the level of translation of bound mRNA molecules. Single HNRNPC tetramers bind 230-240 nucleotides. Trimers of HNRNPC tetramers bind 700 nucleotides. May play a role in the early steps of spliceosome assembly and pre-mRNA splicing. N6-methyladenosine (m6A) has been shown to alter the local structure in mRNAs and long non-coding RNAs (lncRNAs) via a mechanism named 'm(6)A-switch', facilitating binding of HNRNPC, leading to regulation of mRNA splicing.</text>
</comment>
<keyword evidence="6" id="KW-0687">Ribonucleoprotein</keyword>
<dbReference type="GO" id="GO:0005634">
    <property type="term" value="C:nucleus"/>
    <property type="evidence" value="ECO:0007669"/>
    <property type="project" value="UniProtKB-SubCell"/>
</dbReference>
<evidence type="ECO:0000256" key="3">
    <source>
        <dbReference type="ARBA" id="ARBA00022884"/>
    </source>
</evidence>
<dbReference type="FunFam" id="3.30.70.330:FF:000019">
    <property type="entry name" value="heterogeneous nuclear ribonucleoproteins C1/C2 isoform X1"/>
    <property type="match status" value="1"/>
</dbReference>
<evidence type="ECO:0000256" key="1">
    <source>
        <dbReference type="ARBA" id="ARBA00004123"/>
    </source>
</evidence>
<proteinExistence type="inferred from homology"/>
<evidence type="ECO:0000259" key="10">
    <source>
        <dbReference type="PROSITE" id="PS50102"/>
    </source>
</evidence>
<dbReference type="GO" id="GO:0003723">
    <property type="term" value="F:RNA binding"/>
    <property type="evidence" value="ECO:0007669"/>
    <property type="project" value="UniProtKB-UniRule"/>
</dbReference>
<evidence type="ECO:0000256" key="8">
    <source>
        <dbReference type="PROSITE-ProRule" id="PRU00176"/>
    </source>
</evidence>
<reference evidence="11" key="2">
    <citation type="submission" date="2025-08" db="UniProtKB">
        <authorList>
            <consortium name="Ensembl"/>
        </authorList>
    </citation>
    <scope>IDENTIFICATION</scope>
</reference>
<reference evidence="11" key="3">
    <citation type="submission" date="2025-09" db="UniProtKB">
        <authorList>
            <consortium name="Ensembl"/>
        </authorList>
    </citation>
    <scope>IDENTIFICATION</scope>
</reference>
<comment type="subcellular location">
    <subcellularLocation>
        <location evidence="1">Nucleus</location>
    </subcellularLocation>
</comment>
<dbReference type="PROSITE" id="PS50102">
    <property type="entry name" value="RRM"/>
    <property type="match status" value="1"/>
</dbReference>
<dbReference type="InterPro" id="IPR035979">
    <property type="entry name" value="RBD_domain_sf"/>
</dbReference>
<evidence type="ECO:0000256" key="5">
    <source>
        <dbReference type="ARBA" id="ARBA00023242"/>
    </source>
</evidence>
<organism evidence="11 12">
    <name type="scientific">Gasterosteus aculeatus aculeatus</name>
    <name type="common">three-spined stickleback</name>
    <dbReference type="NCBI Taxonomy" id="481459"/>
    <lineage>
        <taxon>Eukaryota</taxon>
        <taxon>Metazoa</taxon>
        <taxon>Chordata</taxon>
        <taxon>Craniata</taxon>
        <taxon>Vertebrata</taxon>
        <taxon>Euteleostomi</taxon>
        <taxon>Actinopterygii</taxon>
        <taxon>Neopterygii</taxon>
        <taxon>Teleostei</taxon>
        <taxon>Neoteleostei</taxon>
        <taxon>Acanthomorphata</taxon>
        <taxon>Eupercaria</taxon>
        <taxon>Perciformes</taxon>
        <taxon>Cottioidei</taxon>
        <taxon>Gasterosteales</taxon>
        <taxon>Gasterosteidae</taxon>
        <taxon>Gasterosteus</taxon>
    </lineage>
</organism>